<dbReference type="EMBL" id="FUYM01000001">
    <property type="protein sequence ID" value="SKB25428.1"/>
    <property type="molecule type" value="Genomic_DNA"/>
</dbReference>
<accession>A0A1T4ZRW8</accession>
<evidence type="ECO:0000313" key="2">
    <source>
        <dbReference type="Proteomes" id="UP000189818"/>
    </source>
</evidence>
<evidence type="ECO:0000313" key="1">
    <source>
        <dbReference type="EMBL" id="SKB25428.1"/>
    </source>
</evidence>
<name>A0A1T4ZRW8_9SPHN</name>
<dbReference type="Proteomes" id="UP000189818">
    <property type="component" value="Unassembled WGS sequence"/>
</dbReference>
<dbReference type="AlphaFoldDB" id="A0A1T4ZRW8"/>
<protein>
    <recommendedName>
        <fullName evidence="3">Glycosyl transferase</fullName>
    </recommendedName>
</protein>
<gene>
    <name evidence="1" type="ORF">SAMN06295920_101126</name>
</gene>
<dbReference type="InterPro" id="IPR043148">
    <property type="entry name" value="TagF_C"/>
</dbReference>
<proteinExistence type="predicted"/>
<evidence type="ECO:0008006" key="3">
    <source>
        <dbReference type="Google" id="ProtNLM"/>
    </source>
</evidence>
<dbReference type="SUPFAM" id="SSF53756">
    <property type="entry name" value="UDP-Glycosyltransferase/glycogen phosphorylase"/>
    <property type="match status" value="1"/>
</dbReference>
<organism evidence="1 2">
    <name type="scientific">Rhizorhabdus histidinilytica</name>
    <dbReference type="NCBI Taxonomy" id="439228"/>
    <lineage>
        <taxon>Bacteria</taxon>
        <taxon>Pseudomonadati</taxon>
        <taxon>Pseudomonadota</taxon>
        <taxon>Alphaproteobacteria</taxon>
        <taxon>Sphingomonadales</taxon>
        <taxon>Sphingomonadaceae</taxon>
        <taxon>Rhizorhabdus</taxon>
    </lineage>
</organism>
<keyword evidence="2" id="KW-1185">Reference proteome</keyword>
<dbReference type="STRING" id="439228.SAMN06295920_101126"/>
<reference evidence="2" key="1">
    <citation type="submission" date="2017-02" db="EMBL/GenBank/DDBJ databases">
        <authorList>
            <person name="Varghese N."/>
            <person name="Submissions S."/>
        </authorList>
    </citation>
    <scope>NUCLEOTIDE SEQUENCE [LARGE SCALE GENOMIC DNA]</scope>
    <source>
        <strain evidence="2">UM2</strain>
    </source>
</reference>
<dbReference type="OrthoDB" id="8437129at2"/>
<sequence length="416" mass="45964">MGTGSIGLGKVGAEAFAPPGVEALPGRDGSARPADRSQTPRIAFFFNAQPHQLLHGITTAEELALGWRAEVDILSSTQVNLDLARATVLPDSRRRLHFEQVGSPLVRALSARMGRIVPPKLLTLLAIRRRMNGYDAIALPERTSIMLRSLGVTRPRFIHIDHGAGDRAAGFDPRIARFDYALMAGEKQRRRMLVEGLVREEASAVVGYPKFDAADRLRDRSWSPFAIERPIILYNPHFSPTLGSWRDHGFELVRRIVEADRYNLIIAPHIRLCDTRGGRAAAEAAFGPFAALPHVHVDYGSGRSIDMTYTSMADIYLGDVSSQVYEFLRRPRPCLFVNSNGRTWQGDPNHDHWRFGPVIDGAARVVPAIEQAIATHRDFAAAQAAAFRDTFDLHDGERHSRRAAAAIAGFLGLETS</sequence>
<dbReference type="RefSeq" id="WP_079646110.1">
    <property type="nucleotide sequence ID" value="NZ_FUYM01000001.1"/>
</dbReference>
<dbReference type="Gene3D" id="3.40.50.12580">
    <property type="match status" value="1"/>
</dbReference>